<keyword evidence="1" id="KW-0812">Transmembrane</keyword>
<keyword evidence="1" id="KW-1133">Transmembrane helix</keyword>
<dbReference type="Proteomes" id="UP001501586">
    <property type="component" value="Unassembled WGS sequence"/>
</dbReference>
<evidence type="ECO:0008006" key="4">
    <source>
        <dbReference type="Google" id="ProtNLM"/>
    </source>
</evidence>
<sequence length="136" mass="14494">MPQRSRDSARAVLWTLFAIALVVHLLGLYLPGGTGGPAFFEGEDKLGHMAIFAVVVAPALLLGFPARLVCVLAAAHAALSELIQHTLIPRRSGELLDFVADCVGVLVGVLIARWVRLASGRFIAGEDPPGSARFRR</sequence>
<protein>
    <recommendedName>
        <fullName evidence="4">VanZ family protein</fullName>
    </recommendedName>
</protein>
<feature type="transmembrane region" description="Helical" evidence="1">
    <location>
        <begin position="50"/>
        <end position="74"/>
    </location>
</feature>
<name>A0ABP8EKL2_9MICO</name>
<feature type="transmembrane region" description="Helical" evidence="1">
    <location>
        <begin position="12"/>
        <end position="30"/>
    </location>
</feature>
<dbReference type="RefSeq" id="WP_236862486.1">
    <property type="nucleotide sequence ID" value="NZ_BAABAZ010000006.1"/>
</dbReference>
<proteinExistence type="predicted"/>
<dbReference type="EMBL" id="BAABAZ010000006">
    <property type="protein sequence ID" value="GAA4284508.1"/>
    <property type="molecule type" value="Genomic_DNA"/>
</dbReference>
<keyword evidence="1" id="KW-0472">Membrane</keyword>
<organism evidence="2 3">
    <name type="scientific">Brevibacterium daeguense</name>
    <dbReference type="NCBI Taxonomy" id="909936"/>
    <lineage>
        <taxon>Bacteria</taxon>
        <taxon>Bacillati</taxon>
        <taxon>Actinomycetota</taxon>
        <taxon>Actinomycetes</taxon>
        <taxon>Micrococcales</taxon>
        <taxon>Brevibacteriaceae</taxon>
        <taxon>Brevibacterium</taxon>
    </lineage>
</organism>
<accession>A0ABP8EKL2</accession>
<keyword evidence="3" id="KW-1185">Reference proteome</keyword>
<evidence type="ECO:0000313" key="3">
    <source>
        <dbReference type="Proteomes" id="UP001501586"/>
    </source>
</evidence>
<evidence type="ECO:0000256" key="1">
    <source>
        <dbReference type="SAM" id="Phobius"/>
    </source>
</evidence>
<reference evidence="3" key="1">
    <citation type="journal article" date="2019" name="Int. J. Syst. Evol. Microbiol.">
        <title>The Global Catalogue of Microorganisms (GCM) 10K type strain sequencing project: providing services to taxonomists for standard genome sequencing and annotation.</title>
        <authorList>
            <consortium name="The Broad Institute Genomics Platform"/>
            <consortium name="The Broad Institute Genome Sequencing Center for Infectious Disease"/>
            <person name="Wu L."/>
            <person name="Ma J."/>
        </authorList>
    </citation>
    <scope>NUCLEOTIDE SEQUENCE [LARGE SCALE GENOMIC DNA]</scope>
    <source>
        <strain evidence="3">JCM 17458</strain>
    </source>
</reference>
<gene>
    <name evidence="2" type="ORF">GCM10022261_20390</name>
</gene>
<evidence type="ECO:0000313" key="2">
    <source>
        <dbReference type="EMBL" id="GAA4284508.1"/>
    </source>
</evidence>
<comment type="caution">
    <text evidence="2">The sequence shown here is derived from an EMBL/GenBank/DDBJ whole genome shotgun (WGS) entry which is preliminary data.</text>
</comment>